<dbReference type="OrthoDB" id="9809995at2"/>
<evidence type="ECO:0000313" key="3">
    <source>
        <dbReference type="EMBL" id="EFA23144.1"/>
    </source>
</evidence>
<keyword evidence="6" id="KW-1185">Reference proteome</keyword>
<feature type="compositionally biased region" description="Polar residues" evidence="1">
    <location>
        <begin position="303"/>
        <end position="314"/>
    </location>
</feature>
<feature type="compositionally biased region" description="Polar residues" evidence="1">
    <location>
        <begin position="281"/>
        <end position="295"/>
    </location>
</feature>
<dbReference type="STRING" id="561180.BIFGAL_03258"/>
<evidence type="ECO:0000259" key="2">
    <source>
        <dbReference type="Pfam" id="PF00814"/>
    </source>
</evidence>
<dbReference type="InterPro" id="IPR022496">
    <property type="entry name" value="T6A_TsaB"/>
</dbReference>
<evidence type="ECO:0000313" key="5">
    <source>
        <dbReference type="Proteomes" id="UP000003656"/>
    </source>
</evidence>
<comment type="caution">
    <text evidence="3">The sequence shown here is derived from an EMBL/GenBank/DDBJ whole genome shotgun (WGS) entry which is preliminary data.</text>
</comment>
<name>D1NTU0_9BIFI</name>
<dbReference type="Proteomes" id="UP000029074">
    <property type="component" value="Unassembled WGS sequence"/>
</dbReference>
<reference evidence="4 6" key="2">
    <citation type="submission" date="2014-03" db="EMBL/GenBank/DDBJ databases">
        <title>Genomics of Bifidobacteria.</title>
        <authorList>
            <person name="Ventura M."/>
            <person name="Milani C."/>
            <person name="Lugli G.A."/>
        </authorList>
    </citation>
    <scope>NUCLEOTIDE SEQUENCE [LARGE SCALE GENOMIC DNA]</scope>
    <source>
        <strain evidence="4 6">LMG 11596</strain>
    </source>
</reference>
<dbReference type="Gene3D" id="3.30.420.40">
    <property type="match status" value="1"/>
</dbReference>
<dbReference type="RefSeq" id="WP_006294694.1">
    <property type="nucleotide sequence ID" value="NZ_ABXB03000002.1"/>
</dbReference>
<gene>
    <name evidence="3" type="primary">yeaZ</name>
    <name evidence="4" type="ORF">BGLCM_1111</name>
    <name evidence="3" type="ORF">BIFGAL_03258</name>
</gene>
<accession>D1NTU0</accession>
<dbReference type="EMBL" id="ABXB03000002">
    <property type="protein sequence ID" value="EFA23144.1"/>
    <property type="molecule type" value="Genomic_DNA"/>
</dbReference>
<evidence type="ECO:0000256" key="1">
    <source>
        <dbReference type="SAM" id="MobiDB-lite"/>
    </source>
</evidence>
<sequence length="314" mass="32870">MLTLVIDTSFGSTVGFVGHAPILDADSRSHVEHLQTNIDQAAQQAGINPQDIRRIVVGRGPAPYTGLRVGLVAAKALAVATGADVLGQDDLTPNATMMRLAHLKDARVADVDFLADVPQAVNQDSANTVYATLCVNDARRKQLYFTLICEPYADEGARTVLIDMDIDAADSIVTRVNTAVAAYEAEHAGVHMVVDVAGHGAGTYADSWQAIASLGSVIDHSLLDCGAAGLEEFAACAQRDSDHSDAGVDVEPLYLRRPDVSVPNPLKHVLNHGAADKNETDGSGQANTASTNTPDANDGQAGPTDSRTTGQSHA</sequence>
<dbReference type="EMBL" id="JGYW01000005">
    <property type="protein sequence ID" value="KFI58816.1"/>
    <property type="molecule type" value="Genomic_DNA"/>
</dbReference>
<feature type="domain" description="Gcp-like" evidence="2">
    <location>
        <begin position="27"/>
        <end position="101"/>
    </location>
</feature>
<dbReference type="Pfam" id="PF00814">
    <property type="entry name" value="TsaD"/>
    <property type="match status" value="1"/>
</dbReference>
<dbReference type="GO" id="GO:0002949">
    <property type="term" value="P:tRNA threonylcarbamoyladenosine modification"/>
    <property type="evidence" value="ECO:0007669"/>
    <property type="project" value="InterPro"/>
</dbReference>
<dbReference type="eggNOG" id="COG1214">
    <property type="taxonomic scope" value="Bacteria"/>
</dbReference>
<organism evidence="3 5">
    <name type="scientific">Bifidobacterium gallicum DSM 20093 = LMG 11596</name>
    <dbReference type="NCBI Taxonomy" id="561180"/>
    <lineage>
        <taxon>Bacteria</taxon>
        <taxon>Bacillati</taxon>
        <taxon>Actinomycetota</taxon>
        <taxon>Actinomycetes</taxon>
        <taxon>Bifidobacteriales</taxon>
        <taxon>Bifidobacteriaceae</taxon>
        <taxon>Bifidobacterium</taxon>
    </lineage>
</organism>
<feature type="region of interest" description="Disordered" evidence="1">
    <location>
        <begin position="258"/>
        <end position="314"/>
    </location>
</feature>
<dbReference type="InterPro" id="IPR000905">
    <property type="entry name" value="Gcp-like_dom"/>
</dbReference>
<evidence type="ECO:0000313" key="6">
    <source>
        <dbReference type="Proteomes" id="UP000029074"/>
    </source>
</evidence>
<reference evidence="3 5" key="1">
    <citation type="submission" date="2009-11" db="EMBL/GenBank/DDBJ databases">
        <authorList>
            <person name="Weinstock G."/>
            <person name="Sodergren E."/>
            <person name="Clifton S."/>
            <person name="Fulton L."/>
            <person name="Fulton B."/>
            <person name="Courtney L."/>
            <person name="Fronick C."/>
            <person name="Harrison M."/>
            <person name="Strong C."/>
            <person name="Farmer C."/>
            <person name="Delahaunty K."/>
            <person name="Markovic C."/>
            <person name="Hall O."/>
            <person name="Minx P."/>
            <person name="Tomlinson C."/>
            <person name="Mitreva M."/>
            <person name="Nelson J."/>
            <person name="Hou S."/>
            <person name="Wollam A."/>
            <person name="Pepin K.H."/>
            <person name="Johnson M."/>
            <person name="Bhonagiri V."/>
            <person name="Nash W.E."/>
            <person name="Warren W."/>
            <person name="Chinwalla A."/>
            <person name="Mardis E.R."/>
            <person name="Wilson R.K."/>
        </authorList>
    </citation>
    <scope>NUCLEOTIDE SEQUENCE [LARGE SCALE GENOMIC DNA]</scope>
    <source>
        <strain evidence="3 5">DSM 20093</strain>
    </source>
</reference>
<dbReference type="AlphaFoldDB" id="D1NTU0"/>
<evidence type="ECO:0000313" key="4">
    <source>
        <dbReference type="EMBL" id="KFI58816.1"/>
    </source>
</evidence>
<proteinExistence type="predicted"/>
<dbReference type="InterPro" id="IPR043129">
    <property type="entry name" value="ATPase_NBD"/>
</dbReference>
<dbReference type="NCBIfam" id="TIGR03725">
    <property type="entry name" value="T6A_YeaZ"/>
    <property type="match status" value="1"/>
</dbReference>
<dbReference type="SUPFAM" id="SSF53067">
    <property type="entry name" value="Actin-like ATPase domain"/>
    <property type="match status" value="1"/>
</dbReference>
<dbReference type="Proteomes" id="UP000003656">
    <property type="component" value="Unassembled WGS sequence"/>
</dbReference>
<protein>
    <submittedName>
        <fullName evidence="3">Universal bacterial protein YeaZ</fullName>
    </submittedName>
</protein>